<keyword evidence="1" id="KW-1133">Transmembrane helix</keyword>
<name>G7Z796_AZOL4</name>
<dbReference type="AlphaFoldDB" id="G7Z796"/>
<dbReference type="HOGENOM" id="CLU_1923258_0_0_5"/>
<evidence type="ECO:0000313" key="3">
    <source>
        <dbReference type="Proteomes" id="UP000005667"/>
    </source>
</evidence>
<accession>G7Z796</accession>
<feature type="transmembrane region" description="Helical" evidence="1">
    <location>
        <begin position="41"/>
        <end position="62"/>
    </location>
</feature>
<dbReference type="Proteomes" id="UP000005667">
    <property type="component" value="Chromosome"/>
</dbReference>
<keyword evidence="3" id="KW-1185">Reference proteome</keyword>
<dbReference type="InterPro" id="IPR013901">
    <property type="entry name" value="Anthrone_oxy"/>
</dbReference>
<keyword evidence="1" id="KW-0812">Transmembrane</keyword>
<gene>
    <name evidence="2" type="ordered locus">AZOLI_1471</name>
</gene>
<keyword evidence="1" id="KW-0472">Membrane</keyword>
<proteinExistence type="predicted"/>
<sequence>MQSINTAVHNGLFAVGFFGMPLICILVIGHAARIRDKGAPWAVAGALCYLLGTFLVTVIGNIPMNRRLAPLDPLLPENATMISGFIQDWTMLNDLRTVAALAAFLLLTVSLSLTDSHIESQQAVPYGPPAQ</sequence>
<dbReference type="KEGG" id="ali:AZOLI_1471"/>
<reference evidence="3" key="1">
    <citation type="journal article" date="2011" name="PLoS Genet.">
        <title>Azospirillum genomes reveal transition of bacteria from aquatic to terrestrial environments.</title>
        <authorList>
            <person name="Wisniewski-Dye F."/>
            <person name="Borziak K."/>
            <person name="Khalsa-Moyers G."/>
            <person name="Alexandre G."/>
            <person name="Sukharnikov L.O."/>
            <person name="Wuichet K."/>
            <person name="Hurst G.B."/>
            <person name="McDonald W.H."/>
            <person name="Robertson J.S."/>
            <person name="Barbe V."/>
            <person name="Calteau A."/>
            <person name="Rouy Z."/>
            <person name="Mangenot S."/>
            <person name="Prigent-Combaret C."/>
            <person name="Normand P."/>
            <person name="Boyer M."/>
            <person name="Siguier P."/>
            <person name="Dessaux Y."/>
            <person name="Elmerich C."/>
            <person name="Condemine G."/>
            <person name="Krishnen G."/>
            <person name="Kennedy I."/>
            <person name="Paterson A.H."/>
            <person name="Gonzalez V."/>
            <person name="Mavingui P."/>
            <person name="Zhulin I.B."/>
        </authorList>
    </citation>
    <scope>NUCLEOTIDE SEQUENCE [LARGE SCALE GENOMIC DNA]</scope>
    <source>
        <strain evidence="3">4B</strain>
    </source>
</reference>
<evidence type="ECO:0000313" key="2">
    <source>
        <dbReference type="EMBL" id="CBS86772.1"/>
    </source>
</evidence>
<organism evidence="2 3">
    <name type="scientific">Azospirillum lipoferum (strain 4B)</name>
    <dbReference type="NCBI Taxonomy" id="862719"/>
    <lineage>
        <taxon>Bacteria</taxon>
        <taxon>Pseudomonadati</taxon>
        <taxon>Pseudomonadota</taxon>
        <taxon>Alphaproteobacteria</taxon>
        <taxon>Rhodospirillales</taxon>
        <taxon>Azospirillaceae</taxon>
        <taxon>Azospirillum</taxon>
    </lineage>
</organism>
<evidence type="ECO:0008006" key="4">
    <source>
        <dbReference type="Google" id="ProtNLM"/>
    </source>
</evidence>
<evidence type="ECO:0000256" key="1">
    <source>
        <dbReference type="SAM" id="Phobius"/>
    </source>
</evidence>
<protein>
    <recommendedName>
        <fullName evidence="4">DUF1772 domain-containing protein</fullName>
    </recommendedName>
</protein>
<feature type="transmembrane region" description="Helical" evidence="1">
    <location>
        <begin position="12"/>
        <end position="29"/>
    </location>
</feature>
<dbReference type="EMBL" id="FQ311868">
    <property type="protein sequence ID" value="CBS86772.1"/>
    <property type="molecule type" value="Genomic_DNA"/>
</dbReference>
<dbReference type="STRING" id="862719.AZOLI_1471"/>
<dbReference type="Pfam" id="PF08592">
    <property type="entry name" value="Anthrone_oxy"/>
    <property type="match status" value="1"/>
</dbReference>